<evidence type="ECO:0000313" key="10">
    <source>
        <dbReference type="EMBL" id="VFB21086.1"/>
    </source>
</evidence>
<keyword evidence="5 7" id="KW-0472">Membrane</keyword>
<dbReference type="GO" id="GO:0016787">
    <property type="term" value="F:hydrolase activity"/>
    <property type="evidence" value="ECO:0007669"/>
    <property type="project" value="UniProtKB-KW"/>
</dbReference>
<evidence type="ECO:0000256" key="2">
    <source>
        <dbReference type="ARBA" id="ARBA00022475"/>
    </source>
</evidence>
<dbReference type="GO" id="GO:0005886">
    <property type="term" value="C:plasma membrane"/>
    <property type="evidence" value="ECO:0007669"/>
    <property type="project" value="UniProtKB-SubCell"/>
</dbReference>
<keyword evidence="10" id="KW-0067">ATP-binding</keyword>
<dbReference type="EMBL" id="CAACYJ010000040">
    <property type="protein sequence ID" value="VFB21086.1"/>
    <property type="molecule type" value="Genomic_DNA"/>
</dbReference>
<keyword evidence="4 7" id="KW-1133">Transmembrane helix</keyword>
<evidence type="ECO:0000259" key="8">
    <source>
        <dbReference type="Pfam" id="PF02687"/>
    </source>
</evidence>
<reference evidence="10 11" key="1">
    <citation type="submission" date="2019-02" db="EMBL/GenBank/DDBJ databases">
        <authorList>
            <consortium name="Pathogen Informatics"/>
        </authorList>
    </citation>
    <scope>NUCLEOTIDE SEQUENCE [LARGE SCALE GENOMIC DNA]</scope>
    <source>
        <strain evidence="10 11">3012STDY7103891</strain>
    </source>
</reference>
<dbReference type="Proteomes" id="UP000330809">
    <property type="component" value="Unassembled WGS sequence"/>
</dbReference>
<feature type="domain" description="MacB-like periplasmic core" evidence="9">
    <location>
        <begin position="30"/>
        <end position="240"/>
    </location>
</feature>
<protein>
    <submittedName>
        <fullName evidence="10">Macrolide export ATP-binding/permease protein MacB</fullName>
        <ecNumber evidence="10">3.6.3.-</ecNumber>
    </submittedName>
</protein>
<evidence type="ECO:0000313" key="11">
    <source>
        <dbReference type="Proteomes" id="UP000330809"/>
    </source>
</evidence>
<dbReference type="GO" id="GO:0005524">
    <property type="term" value="F:ATP binding"/>
    <property type="evidence" value="ECO:0007669"/>
    <property type="project" value="UniProtKB-KW"/>
</dbReference>
<name>A0A449INR7_PSEFR</name>
<evidence type="ECO:0000256" key="4">
    <source>
        <dbReference type="ARBA" id="ARBA00022989"/>
    </source>
</evidence>
<feature type="domain" description="ABC3 transporter permease C-terminal" evidence="8">
    <location>
        <begin position="282"/>
        <end position="393"/>
    </location>
</feature>
<feature type="transmembrane region" description="Helical" evidence="7">
    <location>
        <begin position="358"/>
        <end position="383"/>
    </location>
</feature>
<gene>
    <name evidence="10" type="primary">macB2</name>
    <name evidence="10" type="ORF">NCTC10754_03727</name>
</gene>
<comment type="similarity">
    <text evidence="6">Belongs to the ABC-4 integral membrane protein family.</text>
</comment>
<evidence type="ECO:0000256" key="1">
    <source>
        <dbReference type="ARBA" id="ARBA00004651"/>
    </source>
</evidence>
<comment type="subcellular location">
    <subcellularLocation>
        <location evidence="1">Cell membrane</location>
        <topology evidence="1">Multi-pass membrane protein</topology>
    </subcellularLocation>
</comment>
<dbReference type="Pfam" id="PF02687">
    <property type="entry name" value="FtsX"/>
    <property type="match status" value="1"/>
</dbReference>
<evidence type="ECO:0000259" key="9">
    <source>
        <dbReference type="Pfam" id="PF12704"/>
    </source>
</evidence>
<proteinExistence type="inferred from homology"/>
<feature type="transmembrane region" description="Helical" evidence="7">
    <location>
        <begin position="324"/>
        <end position="352"/>
    </location>
</feature>
<dbReference type="InterPro" id="IPR025857">
    <property type="entry name" value="MacB_PCD"/>
</dbReference>
<keyword evidence="10" id="KW-0547">Nucleotide-binding</keyword>
<keyword evidence="10" id="KW-0378">Hydrolase</keyword>
<dbReference type="GO" id="GO:0022857">
    <property type="term" value="F:transmembrane transporter activity"/>
    <property type="evidence" value="ECO:0007669"/>
    <property type="project" value="TreeGrafter"/>
</dbReference>
<keyword evidence="3 7" id="KW-0812">Transmembrane</keyword>
<dbReference type="PANTHER" id="PTHR30572">
    <property type="entry name" value="MEMBRANE COMPONENT OF TRANSPORTER-RELATED"/>
    <property type="match status" value="1"/>
</dbReference>
<dbReference type="AlphaFoldDB" id="A0A449INR7"/>
<dbReference type="Pfam" id="PF12704">
    <property type="entry name" value="MacB_PCD"/>
    <property type="match status" value="1"/>
</dbReference>
<dbReference type="EC" id="3.6.3.-" evidence="10"/>
<dbReference type="PANTHER" id="PTHR30572:SF4">
    <property type="entry name" value="ABC TRANSPORTER PERMEASE YTRF"/>
    <property type="match status" value="1"/>
</dbReference>
<dbReference type="InterPro" id="IPR003838">
    <property type="entry name" value="ABC3_permease_C"/>
</dbReference>
<dbReference type="InterPro" id="IPR050250">
    <property type="entry name" value="Macrolide_Exporter_MacB"/>
</dbReference>
<sequence>MRALSTLLPSALIQTLTEAVDSLRTLGKRSALALLGIVIGSASIIAVINIGHNARHDVALIFQDMGVDSLSVLLADKPGTQESRLSFDIEALNKLDLADLLIAPAAIVSLEAGFNRKTADVRLVGTLPSLFEVMKLSMSDGRFLHTFDQSENAVVLGHKVAVSLSQGGTRIRVGDWLRLKNYLFKVVGVLQPRPESMLSPIFVDDSVFVPLQGLARVAAEARINDLIVRIPPHNKSASVVPTMQDRLTRAFMSRTIEVITPQQMIEGMNRQSRTFHYLLMALGGITLVGGGVAVMNIMYMNVYERRIEIGLRMAIGARRHDIRNLFLIEAVVLSTTGAVLGAGLGMVLAYVYARVSGWAFDIAANAIPLGVISTVAVGVFFGLKPAIAASRLPPVEALRDY</sequence>
<evidence type="ECO:0000256" key="3">
    <source>
        <dbReference type="ARBA" id="ARBA00022692"/>
    </source>
</evidence>
<keyword evidence="2" id="KW-1003">Cell membrane</keyword>
<accession>A0A449INR7</accession>
<evidence type="ECO:0000256" key="7">
    <source>
        <dbReference type="SAM" id="Phobius"/>
    </source>
</evidence>
<organism evidence="10 11">
    <name type="scientific">Pseudomonas fragi</name>
    <dbReference type="NCBI Taxonomy" id="296"/>
    <lineage>
        <taxon>Bacteria</taxon>
        <taxon>Pseudomonadati</taxon>
        <taxon>Pseudomonadota</taxon>
        <taxon>Gammaproteobacteria</taxon>
        <taxon>Pseudomonadales</taxon>
        <taxon>Pseudomonadaceae</taxon>
        <taxon>Pseudomonas</taxon>
    </lineage>
</organism>
<feature type="transmembrane region" description="Helical" evidence="7">
    <location>
        <begin position="277"/>
        <end position="303"/>
    </location>
</feature>
<evidence type="ECO:0000256" key="6">
    <source>
        <dbReference type="ARBA" id="ARBA00038076"/>
    </source>
</evidence>
<evidence type="ECO:0000256" key="5">
    <source>
        <dbReference type="ARBA" id="ARBA00023136"/>
    </source>
</evidence>